<dbReference type="InterPro" id="IPR001579">
    <property type="entry name" value="Glyco_hydro_18_chit_AS"/>
</dbReference>
<keyword evidence="10" id="KW-1185">Reference proteome</keyword>
<evidence type="ECO:0000313" key="9">
    <source>
        <dbReference type="EMBL" id="KAK1403603.1"/>
    </source>
</evidence>
<keyword evidence="5 6" id="KW-0326">Glycosidase</keyword>
<accession>A0AAD8JI71</accession>
<feature type="signal peptide" evidence="7">
    <location>
        <begin position="1"/>
        <end position="20"/>
    </location>
</feature>
<dbReference type="InterPro" id="IPR011583">
    <property type="entry name" value="Chitinase_II/V-like_cat"/>
</dbReference>
<sequence length="372" mass="40943">MAVQTSVLLFLAIVAPTVLAYGGVKGAYWPSWVAETLSPATIPTSYFTHLFYAFVEVDSATCELNITQPDDQWMGNFTATLHAKSPPAKAFLSIGGTNTGTIFSYTLSSHKNRAAFINSTIVVARKYGFDGLDLDWEFPNNTQDMSNLATFFTAWRFAIDKEARFSGKQRILLSAAVYFSSALFLTDPPLSYPGHVIKKYIDFVSPMTYDLHGSWEPLKTGSPALLYDKYSNLSTSYGISSWLKSGVPSEKVVMGLPMYGRSWQLVNSSDHNIGSPAVGAGPLPSMTYDQIVDFNLGNNATVVYDEATVSTYSYAGKNWIGYDNVESVVNKVKFAKDQGLGGYFFWAIGDDKNWTLAAAGEFLYISESIYIL</sequence>
<dbReference type="GO" id="GO:0005975">
    <property type="term" value="P:carbohydrate metabolic process"/>
    <property type="evidence" value="ECO:0007669"/>
    <property type="project" value="InterPro"/>
</dbReference>
<dbReference type="Proteomes" id="UP001237642">
    <property type="component" value="Unassembled WGS sequence"/>
</dbReference>
<evidence type="ECO:0000256" key="1">
    <source>
        <dbReference type="ARBA" id="ARBA00008682"/>
    </source>
</evidence>
<name>A0AAD8JI71_9APIA</name>
<dbReference type="PANTHER" id="PTHR11177">
    <property type="entry name" value="CHITINASE"/>
    <property type="match status" value="1"/>
</dbReference>
<dbReference type="SUPFAM" id="SSF51445">
    <property type="entry name" value="(Trans)glycosidases"/>
    <property type="match status" value="1"/>
</dbReference>
<dbReference type="SUPFAM" id="SSF54556">
    <property type="entry name" value="Chitinase insertion domain"/>
    <property type="match status" value="1"/>
</dbReference>
<evidence type="ECO:0000256" key="7">
    <source>
        <dbReference type="SAM" id="SignalP"/>
    </source>
</evidence>
<dbReference type="GO" id="GO:0005576">
    <property type="term" value="C:extracellular region"/>
    <property type="evidence" value="ECO:0007669"/>
    <property type="project" value="TreeGrafter"/>
</dbReference>
<dbReference type="Pfam" id="PF00704">
    <property type="entry name" value="Glyco_hydro_18"/>
    <property type="match status" value="1"/>
</dbReference>
<dbReference type="InterPro" id="IPR050314">
    <property type="entry name" value="Glycosyl_Hydrlase_18"/>
</dbReference>
<comment type="similarity">
    <text evidence="1">Belongs to the glycosyl hydrolase 18 family. Chitinase class V subfamily.</text>
</comment>
<proteinExistence type="inferred from homology"/>
<feature type="domain" description="GH18" evidence="8">
    <location>
        <begin position="23"/>
        <end position="372"/>
    </location>
</feature>
<reference evidence="9" key="2">
    <citation type="submission" date="2023-05" db="EMBL/GenBank/DDBJ databases">
        <authorList>
            <person name="Schelkunov M.I."/>
        </authorList>
    </citation>
    <scope>NUCLEOTIDE SEQUENCE</scope>
    <source>
        <strain evidence="9">Hsosn_3</strain>
        <tissue evidence="9">Leaf</tissue>
    </source>
</reference>
<reference evidence="9" key="1">
    <citation type="submission" date="2023-02" db="EMBL/GenBank/DDBJ databases">
        <title>Genome of toxic invasive species Heracleum sosnowskyi carries increased number of genes despite the absence of recent whole-genome duplications.</title>
        <authorList>
            <person name="Schelkunov M."/>
            <person name="Shtratnikova V."/>
            <person name="Makarenko M."/>
            <person name="Klepikova A."/>
            <person name="Omelchenko D."/>
            <person name="Novikova G."/>
            <person name="Obukhova E."/>
            <person name="Bogdanov V."/>
            <person name="Penin A."/>
            <person name="Logacheva M."/>
        </authorList>
    </citation>
    <scope>NUCLEOTIDE SEQUENCE</scope>
    <source>
        <strain evidence="9">Hsosn_3</strain>
        <tissue evidence="9">Leaf</tissue>
    </source>
</reference>
<evidence type="ECO:0000259" key="8">
    <source>
        <dbReference type="PROSITE" id="PS51910"/>
    </source>
</evidence>
<dbReference type="FunFam" id="3.10.50.10:FF:000003">
    <property type="entry name" value="Class V chitinase CHIT5b"/>
    <property type="match status" value="1"/>
</dbReference>
<comment type="caution">
    <text evidence="9">The sequence shown here is derived from an EMBL/GenBank/DDBJ whole genome shotgun (WGS) entry which is preliminary data.</text>
</comment>
<dbReference type="EMBL" id="JAUIZM010000001">
    <property type="protein sequence ID" value="KAK1403603.1"/>
    <property type="molecule type" value="Genomic_DNA"/>
</dbReference>
<dbReference type="GO" id="GO:0006032">
    <property type="term" value="P:chitin catabolic process"/>
    <property type="evidence" value="ECO:0007669"/>
    <property type="project" value="TreeGrafter"/>
</dbReference>
<evidence type="ECO:0000256" key="4">
    <source>
        <dbReference type="ARBA" id="ARBA00023180"/>
    </source>
</evidence>
<keyword evidence="3 6" id="KW-0378">Hydrolase</keyword>
<gene>
    <name evidence="9" type="ORF">POM88_003208</name>
</gene>
<dbReference type="PROSITE" id="PS01095">
    <property type="entry name" value="GH18_1"/>
    <property type="match status" value="1"/>
</dbReference>
<keyword evidence="4" id="KW-0325">Glycoprotein</keyword>
<evidence type="ECO:0000256" key="2">
    <source>
        <dbReference type="ARBA" id="ARBA00022729"/>
    </source>
</evidence>
<dbReference type="CDD" id="cd02879">
    <property type="entry name" value="GH18_plant_chitinase_class_V"/>
    <property type="match status" value="1"/>
</dbReference>
<protein>
    <submittedName>
        <fullName evidence="9">Nod factor hydrolase protein 1</fullName>
    </submittedName>
</protein>
<dbReference type="InterPro" id="IPR029070">
    <property type="entry name" value="Chitinase_insertion_sf"/>
</dbReference>
<dbReference type="Gene3D" id="3.10.50.10">
    <property type="match status" value="1"/>
</dbReference>
<evidence type="ECO:0000256" key="5">
    <source>
        <dbReference type="ARBA" id="ARBA00023295"/>
    </source>
</evidence>
<evidence type="ECO:0000313" key="10">
    <source>
        <dbReference type="Proteomes" id="UP001237642"/>
    </source>
</evidence>
<dbReference type="Gene3D" id="3.20.20.80">
    <property type="entry name" value="Glycosidases"/>
    <property type="match status" value="1"/>
</dbReference>
<dbReference type="PROSITE" id="PS51910">
    <property type="entry name" value="GH18_2"/>
    <property type="match status" value="1"/>
</dbReference>
<evidence type="ECO:0000256" key="6">
    <source>
        <dbReference type="RuleBase" id="RU000489"/>
    </source>
</evidence>
<dbReference type="InterPro" id="IPR001223">
    <property type="entry name" value="Glyco_hydro18_cat"/>
</dbReference>
<feature type="chain" id="PRO_5042000791" evidence="7">
    <location>
        <begin position="21"/>
        <end position="372"/>
    </location>
</feature>
<dbReference type="PANTHER" id="PTHR11177:SF368">
    <property type="entry name" value="GH18 DOMAIN-CONTAINING PROTEIN"/>
    <property type="match status" value="1"/>
</dbReference>
<dbReference type="SMART" id="SM00636">
    <property type="entry name" value="Glyco_18"/>
    <property type="match status" value="1"/>
</dbReference>
<dbReference type="InterPro" id="IPR017853">
    <property type="entry name" value="GH"/>
</dbReference>
<organism evidence="9 10">
    <name type="scientific">Heracleum sosnowskyi</name>
    <dbReference type="NCBI Taxonomy" id="360622"/>
    <lineage>
        <taxon>Eukaryota</taxon>
        <taxon>Viridiplantae</taxon>
        <taxon>Streptophyta</taxon>
        <taxon>Embryophyta</taxon>
        <taxon>Tracheophyta</taxon>
        <taxon>Spermatophyta</taxon>
        <taxon>Magnoliopsida</taxon>
        <taxon>eudicotyledons</taxon>
        <taxon>Gunneridae</taxon>
        <taxon>Pentapetalae</taxon>
        <taxon>asterids</taxon>
        <taxon>campanulids</taxon>
        <taxon>Apiales</taxon>
        <taxon>Apiaceae</taxon>
        <taxon>Apioideae</taxon>
        <taxon>apioid superclade</taxon>
        <taxon>Tordylieae</taxon>
        <taxon>Tordyliinae</taxon>
        <taxon>Heracleum</taxon>
    </lineage>
</organism>
<dbReference type="GO" id="GO:0008061">
    <property type="term" value="F:chitin binding"/>
    <property type="evidence" value="ECO:0007669"/>
    <property type="project" value="InterPro"/>
</dbReference>
<evidence type="ECO:0000256" key="3">
    <source>
        <dbReference type="ARBA" id="ARBA00022801"/>
    </source>
</evidence>
<dbReference type="AlphaFoldDB" id="A0AAD8JI71"/>
<dbReference type="GO" id="GO:0004568">
    <property type="term" value="F:chitinase activity"/>
    <property type="evidence" value="ECO:0007669"/>
    <property type="project" value="TreeGrafter"/>
</dbReference>
<keyword evidence="2 7" id="KW-0732">Signal</keyword>